<dbReference type="EMBL" id="JBBMEI010000060">
    <property type="protein sequence ID" value="MEQ2359600.1"/>
    <property type="molecule type" value="Genomic_DNA"/>
</dbReference>
<comment type="caution">
    <text evidence="2">The sequence shown here is derived from an EMBL/GenBank/DDBJ whole genome shotgun (WGS) entry which is preliminary data.</text>
</comment>
<accession>A0ABV1AN33</accession>
<dbReference type="RefSeq" id="WP_303223571.1">
    <property type="nucleotide sequence ID" value="NZ_JBBMEI010000060.1"/>
</dbReference>
<keyword evidence="3" id="KW-1185">Reference proteome</keyword>
<evidence type="ECO:0008006" key="4">
    <source>
        <dbReference type="Google" id="ProtNLM"/>
    </source>
</evidence>
<feature type="transmembrane region" description="Helical" evidence="1">
    <location>
        <begin position="21"/>
        <end position="44"/>
    </location>
</feature>
<evidence type="ECO:0000313" key="3">
    <source>
        <dbReference type="Proteomes" id="UP001446032"/>
    </source>
</evidence>
<organism evidence="2 3">
    <name type="scientific">Blautia intestinihominis</name>
    <dbReference type="NCBI Taxonomy" id="3133152"/>
    <lineage>
        <taxon>Bacteria</taxon>
        <taxon>Bacillati</taxon>
        <taxon>Bacillota</taxon>
        <taxon>Clostridia</taxon>
        <taxon>Lachnospirales</taxon>
        <taxon>Lachnospiraceae</taxon>
        <taxon>Blautia</taxon>
    </lineage>
</organism>
<evidence type="ECO:0000256" key="1">
    <source>
        <dbReference type="SAM" id="Phobius"/>
    </source>
</evidence>
<protein>
    <recommendedName>
        <fullName evidence="4">Alternate signal-mediated exported protein, CPF_0494 family</fullName>
    </recommendedName>
</protein>
<sequence>MSEEIEMQDKQTKKTVNRKKLYYSIAALVVVAVLLVGFSFAWFFNKTDMATLMPIKEPSNITILGPNGSELTSLDLNYTAADKNGNTVTVRRVICVQSAADKFKLEIAHTTNLKGLTFKLYPVSSNGTDSGYTYSYNAANPIEGTYINLDNKKDYKYANKSKHNNNYGDYQSVQTHAEPLYWLTSQPLNADKSTVENQVMIDGVQNHRTYYVCEVTWTETTKETDIFYILAQTA</sequence>
<keyword evidence="1" id="KW-0472">Membrane</keyword>
<gene>
    <name evidence="2" type="ORF">WMO75_14965</name>
</gene>
<name>A0ABV1AN33_9FIRM</name>
<evidence type="ECO:0000313" key="2">
    <source>
        <dbReference type="EMBL" id="MEQ2359600.1"/>
    </source>
</evidence>
<proteinExistence type="predicted"/>
<keyword evidence="1" id="KW-0812">Transmembrane</keyword>
<reference evidence="2 3" key="1">
    <citation type="submission" date="2024-03" db="EMBL/GenBank/DDBJ databases">
        <title>Human intestinal bacterial collection.</title>
        <authorList>
            <person name="Pauvert C."/>
            <person name="Hitch T.C.A."/>
            <person name="Clavel T."/>
        </authorList>
    </citation>
    <scope>NUCLEOTIDE SEQUENCE [LARGE SCALE GENOMIC DNA]</scope>
    <source>
        <strain evidence="2 3">CLA-AA-H95</strain>
    </source>
</reference>
<keyword evidence="1" id="KW-1133">Transmembrane helix</keyword>
<dbReference type="Proteomes" id="UP001446032">
    <property type="component" value="Unassembled WGS sequence"/>
</dbReference>